<evidence type="ECO:0000256" key="3">
    <source>
        <dbReference type="ARBA" id="ARBA00022692"/>
    </source>
</evidence>
<keyword evidence="5 6" id="KW-0472">Membrane</keyword>
<evidence type="ECO:0000256" key="1">
    <source>
        <dbReference type="ARBA" id="ARBA00004651"/>
    </source>
</evidence>
<comment type="subcellular location">
    <subcellularLocation>
        <location evidence="1">Cell membrane</location>
        <topology evidence="1">Multi-pass membrane protein</topology>
    </subcellularLocation>
</comment>
<dbReference type="GO" id="GO:0005886">
    <property type="term" value="C:plasma membrane"/>
    <property type="evidence" value="ECO:0007669"/>
    <property type="project" value="UniProtKB-SubCell"/>
</dbReference>
<name>A0A5R9IYH3_9PROT</name>
<keyword evidence="3 6" id="KW-0812">Transmembrane</keyword>
<feature type="transmembrane region" description="Helical" evidence="6">
    <location>
        <begin position="20"/>
        <end position="40"/>
    </location>
</feature>
<accession>A0A5R9IYH3</accession>
<dbReference type="PANTHER" id="PTHR30086">
    <property type="entry name" value="ARGININE EXPORTER PROTEIN ARGO"/>
    <property type="match status" value="1"/>
</dbReference>
<dbReference type="Pfam" id="PF01810">
    <property type="entry name" value="LysE"/>
    <property type="match status" value="1"/>
</dbReference>
<gene>
    <name evidence="7" type="ORF">FE263_21610</name>
</gene>
<feature type="transmembrane region" description="Helical" evidence="6">
    <location>
        <begin position="115"/>
        <end position="140"/>
    </location>
</feature>
<comment type="caution">
    <text evidence="7">The sequence shown here is derived from an EMBL/GenBank/DDBJ whole genome shotgun (WGS) entry which is preliminary data.</text>
</comment>
<evidence type="ECO:0000256" key="4">
    <source>
        <dbReference type="ARBA" id="ARBA00022989"/>
    </source>
</evidence>
<dbReference type="InterPro" id="IPR001123">
    <property type="entry name" value="LeuE-type"/>
</dbReference>
<evidence type="ECO:0000256" key="5">
    <source>
        <dbReference type="ARBA" id="ARBA00023136"/>
    </source>
</evidence>
<feature type="transmembrane region" description="Helical" evidence="6">
    <location>
        <begin position="152"/>
        <end position="172"/>
    </location>
</feature>
<proteinExistence type="predicted"/>
<keyword evidence="2" id="KW-1003">Cell membrane</keyword>
<dbReference type="GO" id="GO:0033228">
    <property type="term" value="P:cysteine export across plasma membrane"/>
    <property type="evidence" value="ECO:0007669"/>
    <property type="project" value="TreeGrafter"/>
</dbReference>
<evidence type="ECO:0000313" key="7">
    <source>
        <dbReference type="EMBL" id="TLU70530.1"/>
    </source>
</evidence>
<evidence type="ECO:0000256" key="2">
    <source>
        <dbReference type="ARBA" id="ARBA00022475"/>
    </source>
</evidence>
<dbReference type="OrthoDB" id="9812084at2"/>
<organism evidence="7 8">
    <name type="scientific">Lichenicoccus roseus</name>
    <dbReference type="NCBI Taxonomy" id="2683649"/>
    <lineage>
        <taxon>Bacteria</taxon>
        <taxon>Pseudomonadati</taxon>
        <taxon>Pseudomonadota</taxon>
        <taxon>Alphaproteobacteria</taxon>
        <taxon>Acetobacterales</taxon>
        <taxon>Acetobacteraceae</taxon>
        <taxon>Lichenicoccus</taxon>
    </lineage>
</organism>
<keyword evidence="4 6" id="KW-1133">Transmembrane helix</keyword>
<dbReference type="GO" id="GO:0015171">
    <property type="term" value="F:amino acid transmembrane transporter activity"/>
    <property type="evidence" value="ECO:0007669"/>
    <property type="project" value="TreeGrafter"/>
</dbReference>
<evidence type="ECO:0000256" key="6">
    <source>
        <dbReference type="SAM" id="Phobius"/>
    </source>
</evidence>
<reference evidence="7 8" key="1">
    <citation type="submission" date="2019-05" db="EMBL/GenBank/DDBJ databases">
        <authorList>
            <person name="Pankratov T."/>
            <person name="Grouzdev D."/>
        </authorList>
    </citation>
    <scope>NUCLEOTIDE SEQUENCE [LARGE SCALE GENOMIC DNA]</scope>
    <source>
        <strain evidence="7 8">KEBCLARHB70R</strain>
    </source>
</reference>
<sequence>MMLSAAATHGLRRTLPQLAGVAIGFGVMVALVACGLGIPLAQSRLLQRMMQVAGAIWLTWLAWKIATAPVRGELRPARVLSFWSACAFQWINPKGWIMAVATTATFLPPGGNPLIFGPLFGLVFTLVSFPCVGSWGLVGASGGRLLQQPGRLRAFNVTLALLLITTVVAMLLE</sequence>
<dbReference type="Proteomes" id="UP000305654">
    <property type="component" value="Unassembled WGS sequence"/>
</dbReference>
<keyword evidence="8" id="KW-1185">Reference proteome</keyword>
<protein>
    <submittedName>
        <fullName evidence="7">LysE family translocator</fullName>
    </submittedName>
</protein>
<dbReference type="PANTHER" id="PTHR30086:SF20">
    <property type="entry name" value="ARGININE EXPORTER PROTEIN ARGO-RELATED"/>
    <property type="match status" value="1"/>
</dbReference>
<dbReference type="EMBL" id="VCDI01000016">
    <property type="protein sequence ID" value="TLU70530.1"/>
    <property type="molecule type" value="Genomic_DNA"/>
</dbReference>
<evidence type="ECO:0000313" key="8">
    <source>
        <dbReference type="Proteomes" id="UP000305654"/>
    </source>
</evidence>
<dbReference type="AlphaFoldDB" id="A0A5R9IYH3"/>